<proteinExistence type="predicted"/>
<evidence type="ECO:0000313" key="1">
    <source>
        <dbReference type="EMBL" id="AMP35192.1"/>
    </source>
</evidence>
<organism evidence="1">
    <name type="scientific">Enterobacter cloacae</name>
    <dbReference type="NCBI Taxonomy" id="550"/>
    <lineage>
        <taxon>Bacteria</taxon>
        <taxon>Pseudomonadati</taxon>
        <taxon>Pseudomonadota</taxon>
        <taxon>Gammaproteobacteria</taxon>
        <taxon>Enterobacterales</taxon>
        <taxon>Enterobacteriaceae</taxon>
        <taxon>Enterobacter</taxon>
        <taxon>Enterobacter cloacae complex</taxon>
    </lineage>
</organism>
<sequence>MNMNKLLLITLFVIPVTGFCAGTPVKDVDNAVIALKNQQLLKEQLLELKLIRQELQNLKIRKGDKETCLYASKSYTDGKQIKDAPLMADKVCENGKWVTKGEGE</sequence>
<reference evidence="1" key="1">
    <citation type="journal article" date="2016" name="Antimicrob. Agents Chemother.">
        <title>Genomic characterization of Enterobacter cloacae isolates from China that co-produce KPC-3 and NDM-1 carbapenemases.</title>
        <authorList>
            <person name="Du H."/>
            <person name="Chen L."/>
            <person name="Chavda K.D."/>
            <person name="Pandey R."/>
            <person name="Zhang H."/>
            <person name="Xie X."/>
            <person name="Tang Y.W."/>
            <person name="Kreiswirth B.N."/>
        </authorList>
    </citation>
    <scope>NUCLEOTIDE SEQUENCE</scope>
    <source>
        <strain evidence="1">SZECL1</strain>
        <plasmid evidence="1">pKPC3_SZ</plasmid>
    </source>
</reference>
<dbReference type="EMBL" id="KU302800">
    <property type="protein sequence ID" value="AMP35192.1"/>
    <property type="molecule type" value="Genomic_DNA"/>
</dbReference>
<accession>A0A142BQ34</accession>
<name>A0A142BQ34_ENTCL</name>
<protein>
    <submittedName>
        <fullName evidence="1">Uncharacterized protein</fullName>
    </submittedName>
</protein>
<dbReference type="AlphaFoldDB" id="A0A142BQ34"/>
<geneLocation type="plasmid" evidence="1">
    <name>pKPC3_SZ</name>
</geneLocation>
<keyword evidence="1" id="KW-0614">Plasmid</keyword>